<organism evidence="2 3">
    <name type="scientific">Candidula unifasciata</name>
    <dbReference type="NCBI Taxonomy" id="100452"/>
    <lineage>
        <taxon>Eukaryota</taxon>
        <taxon>Metazoa</taxon>
        <taxon>Spiralia</taxon>
        <taxon>Lophotrochozoa</taxon>
        <taxon>Mollusca</taxon>
        <taxon>Gastropoda</taxon>
        <taxon>Heterobranchia</taxon>
        <taxon>Euthyneura</taxon>
        <taxon>Panpulmonata</taxon>
        <taxon>Eupulmonata</taxon>
        <taxon>Stylommatophora</taxon>
        <taxon>Helicina</taxon>
        <taxon>Helicoidea</taxon>
        <taxon>Geomitridae</taxon>
        <taxon>Candidula</taxon>
    </lineage>
</organism>
<feature type="domain" description="VWFA" evidence="1">
    <location>
        <begin position="10"/>
        <end position="129"/>
    </location>
</feature>
<dbReference type="Proteomes" id="UP000678393">
    <property type="component" value="Unassembled WGS sequence"/>
</dbReference>
<name>A0A8S3YW60_9EUPU</name>
<comment type="caution">
    <text evidence="2">The sequence shown here is derived from an EMBL/GenBank/DDBJ whole genome shotgun (WGS) entry which is preliminary data.</text>
</comment>
<accession>A0A8S3YW60</accession>
<keyword evidence="3" id="KW-1185">Reference proteome</keyword>
<dbReference type="PROSITE" id="PS50234">
    <property type="entry name" value="VWFA"/>
    <property type="match status" value="1"/>
</dbReference>
<evidence type="ECO:0000313" key="2">
    <source>
        <dbReference type="EMBL" id="CAG5120468.1"/>
    </source>
</evidence>
<dbReference type="InterPro" id="IPR002035">
    <property type="entry name" value="VWF_A"/>
</dbReference>
<dbReference type="InterPro" id="IPR050525">
    <property type="entry name" value="ECM_Assembly_Org"/>
</dbReference>
<sequence length="129" mass="14484">EPCPSQTKADIIFVIDSSDSITDHHYIKALSFLAQLVDDFQFGDEDVLFGMVIYSWSVQKIFDLNTFNNTEDIKKAILAAPHFKSSTLTHKAFDFVNQNNMFGTEHGGRDNATDILVLMTDGKSGYKDL</sequence>
<evidence type="ECO:0000313" key="3">
    <source>
        <dbReference type="Proteomes" id="UP000678393"/>
    </source>
</evidence>
<dbReference type="PANTHER" id="PTHR24020:SF20">
    <property type="entry name" value="PH DOMAIN-CONTAINING PROTEIN"/>
    <property type="match status" value="1"/>
</dbReference>
<proteinExistence type="predicted"/>
<feature type="non-terminal residue" evidence="2">
    <location>
        <position position="1"/>
    </location>
</feature>
<dbReference type="InterPro" id="IPR036465">
    <property type="entry name" value="vWFA_dom_sf"/>
</dbReference>
<dbReference type="SUPFAM" id="SSF53300">
    <property type="entry name" value="vWA-like"/>
    <property type="match status" value="1"/>
</dbReference>
<dbReference type="OrthoDB" id="6132182at2759"/>
<dbReference type="AlphaFoldDB" id="A0A8S3YW60"/>
<feature type="non-terminal residue" evidence="2">
    <location>
        <position position="129"/>
    </location>
</feature>
<dbReference type="PANTHER" id="PTHR24020">
    <property type="entry name" value="COLLAGEN ALPHA"/>
    <property type="match status" value="1"/>
</dbReference>
<evidence type="ECO:0000259" key="1">
    <source>
        <dbReference type="PROSITE" id="PS50234"/>
    </source>
</evidence>
<dbReference type="Pfam" id="PF00092">
    <property type="entry name" value="VWA"/>
    <property type="match status" value="1"/>
</dbReference>
<dbReference type="EMBL" id="CAJHNH020000902">
    <property type="protein sequence ID" value="CAG5120468.1"/>
    <property type="molecule type" value="Genomic_DNA"/>
</dbReference>
<dbReference type="Gene3D" id="3.40.50.410">
    <property type="entry name" value="von Willebrand factor, type A domain"/>
    <property type="match status" value="1"/>
</dbReference>
<reference evidence="2" key="1">
    <citation type="submission" date="2021-04" db="EMBL/GenBank/DDBJ databases">
        <authorList>
            <consortium name="Molecular Ecology Group"/>
        </authorList>
    </citation>
    <scope>NUCLEOTIDE SEQUENCE</scope>
</reference>
<dbReference type="PRINTS" id="PR00453">
    <property type="entry name" value="VWFADOMAIN"/>
</dbReference>
<protein>
    <recommendedName>
        <fullName evidence="1">VWFA domain-containing protein</fullName>
    </recommendedName>
</protein>
<gene>
    <name evidence="2" type="ORF">CUNI_LOCUS6026</name>
</gene>